<feature type="non-terminal residue" evidence="1">
    <location>
        <position position="44"/>
    </location>
</feature>
<protein>
    <recommendedName>
        <fullName evidence="2">Glycine dehydrogenase (aminomethyl-transferring)</fullName>
    </recommendedName>
</protein>
<name>X1NEN6_9ZZZZ</name>
<evidence type="ECO:0000313" key="1">
    <source>
        <dbReference type="EMBL" id="GAI25275.1"/>
    </source>
</evidence>
<comment type="caution">
    <text evidence="1">The sequence shown here is derived from an EMBL/GenBank/DDBJ whole genome shotgun (WGS) entry which is preliminary data.</text>
</comment>
<organism evidence="1">
    <name type="scientific">marine sediment metagenome</name>
    <dbReference type="NCBI Taxonomy" id="412755"/>
    <lineage>
        <taxon>unclassified sequences</taxon>
        <taxon>metagenomes</taxon>
        <taxon>ecological metagenomes</taxon>
    </lineage>
</organism>
<reference evidence="1" key="1">
    <citation type="journal article" date="2014" name="Front. Microbiol.">
        <title>High frequency of phylogenetically diverse reductive dehalogenase-homologous genes in deep subseafloor sedimentary metagenomes.</title>
        <authorList>
            <person name="Kawai M."/>
            <person name="Futagami T."/>
            <person name="Toyoda A."/>
            <person name="Takaki Y."/>
            <person name="Nishi S."/>
            <person name="Hori S."/>
            <person name="Arai W."/>
            <person name="Tsubouchi T."/>
            <person name="Morono Y."/>
            <person name="Uchiyama I."/>
            <person name="Ito T."/>
            <person name="Fujiyama A."/>
            <person name="Inagaki F."/>
            <person name="Takami H."/>
        </authorList>
    </citation>
    <scope>NUCLEOTIDE SEQUENCE</scope>
    <source>
        <strain evidence="1">Expedition CK06-06</strain>
    </source>
</reference>
<dbReference type="AlphaFoldDB" id="X1NEN6"/>
<proteinExistence type="predicted"/>
<gene>
    <name evidence="1" type="ORF">S06H3_25948</name>
</gene>
<evidence type="ECO:0008006" key="2">
    <source>
        <dbReference type="Google" id="ProtNLM"/>
    </source>
</evidence>
<sequence>MNEKKQRVYPYIPNSVPRVKKEMLKAIGVNQIDDLYEDIPEHLR</sequence>
<accession>X1NEN6</accession>
<dbReference type="EMBL" id="BARV01014965">
    <property type="protein sequence ID" value="GAI25275.1"/>
    <property type="molecule type" value="Genomic_DNA"/>
</dbReference>